<comment type="caution">
    <text evidence="2">The sequence shown here is derived from an EMBL/GenBank/DDBJ whole genome shotgun (WGS) entry which is preliminary data.</text>
</comment>
<feature type="region of interest" description="Disordered" evidence="1">
    <location>
        <begin position="1"/>
        <end position="152"/>
    </location>
</feature>
<dbReference type="EMBL" id="BJMM01000034">
    <property type="protein sequence ID" value="GEB52641.1"/>
    <property type="molecule type" value="Genomic_DNA"/>
</dbReference>
<dbReference type="AlphaFoldDB" id="A0A4Y3R4M7"/>
<evidence type="ECO:0000313" key="2">
    <source>
        <dbReference type="EMBL" id="GEB52641.1"/>
    </source>
</evidence>
<feature type="compositionally biased region" description="Basic and acidic residues" evidence="1">
    <location>
        <begin position="47"/>
        <end position="57"/>
    </location>
</feature>
<evidence type="ECO:0000313" key="3">
    <source>
        <dbReference type="Proteomes" id="UP000319210"/>
    </source>
</evidence>
<keyword evidence="3" id="KW-1185">Reference proteome</keyword>
<feature type="compositionally biased region" description="Low complexity" evidence="1">
    <location>
        <begin position="96"/>
        <end position="128"/>
    </location>
</feature>
<feature type="compositionally biased region" description="Gly residues" evidence="1">
    <location>
        <begin position="64"/>
        <end position="74"/>
    </location>
</feature>
<proteinExistence type="predicted"/>
<protein>
    <submittedName>
        <fullName evidence="2">Uncharacterized protein</fullName>
    </submittedName>
</protein>
<feature type="compositionally biased region" description="Pro residues" evidence="1">
    <location>
        <begin position="83"/>
        <end position="95"/>
    </location>
</feature>
<accession>A0A4Y3R4M7</accession>
<organism evidence="2 3">
    <name type="scientific">Streptomyces cacaoi</name>
    <dbReference type="NCBI Taxonomy" id="1898"/>
    <lineage>
        <taxon>Bacteria</taxon>
        <taxon>Bacillati</taxon>
        <taxon>Actinomycetota</taxon>
        <taxon>Actinomycetes</taxon>
        <taxon>Kitasatosporales</taxon>
        <taxon>Streptomycetaceae</taxon>
        <taxon>Streptomyces</taxon>
    </lineage>
</organism>
<sequence>MVPASGSGMGPGANGSRGISSRSAAAIGRIAPSLASRAMARTPGSGEVRRSVNERGHTRLAPTGRGGETGGGGASVSSSGPPAGAPPPHPPPQHPPAGDAADAADAADPADPADAAADGDAGRGCSAAGPGGGGDAGVEPERSLGCPVRSVI</sequence>
<reference evidence="2 3" key="1">
    <citation type="submission" date="2019-06" db="EMBL/GenBank/DDBJ databases">
        <title>Whole genome shotgun sequence of Streptomyces cacaoi subsp. cacaoi NBRC 12748.</title>
        <authorList>
            <person name="Hosoyama A."/>
            <person name="Uohara A."/>
            <person name="Ohji S."/>
            <person name="Ichikawa N."/>
        </authorList>
    </citation>
    <scope>NUCLEOTIDE SEQUENCE [LARGE SCALE GENOMIC DNA]</scope>
    <source>
        <strain evidence="2 3">NBRC 12748</strain>
    </source>
</reference>
<feature type="compositionally biased region" description="Low complexity" evidence="1">
    <location>
        <begin position="16"/>
        <end position="31"/>
    </location>
</feature>
<evidence type="ECO:0000256" key="1">
    <source>
        <dbReference type="SAM" id="MobiDB-lite"/>
    </source>
</evidence>
<gene>
    <name evidence="2" type="ORF">SCA03_51920</name>
</gene>
<dbReference type="Proteomes" id="UP000319210">
    <property type="component" value="Unassembled WGS sequence"/>
</dbReference>
<name>A0A4Y3R4M7_STRCI</name>